<dbReference type="GO" id="GO:0006954">
    <property type="term" value="P:inflammatory response"/>
    <property type="evidence" value="ECO:0007669"/>
    <property type="project" value="UniProtKB-KW"/>
</dbReference>
<reference evidence="21 22" key="1">
    <citation type="journal article" date="2008" name="Nature">
        <title>Genome analysis of the platypus reveals unique signatures of evolution.</title>
        <authorList>
            <person name="Warren W.C."/>
            <person name="Hillier L.W."/>
            <person name="Marshall Graves J.A."/>
            <person name="Birney E."/>
            <person name="Ponting C.P."/>
            <person name="Grutzner F."/>
            <person name="Belov K."/>
            <person name="Miller W."/>
            <person name="Clarke L."/>
            <person name="Chinwalla A.T."/>
            <person name="Yang S.P."/>
            <person name="Heger A."/>
            <person name="Locke D.P."/>
            <person name="Miethke P."/>
            <person name="Waters P.D."/>
            <person name="Veyrunes F."/>
            <person name="Fulton L."/>
            <person name="Fulton B."/>
            <person name="Graves T."/>
            <person name="Wallis J."/>
            <person name="Puente X.S."/>
            <person name="Lopez-Otin C."/>
            <person name="Ordonez G.R."/>
            <person name="Eichler E.E."/>
            <person name="Chen L."/>
            <person name="Cheng Z."/>
            <person name="Deakin J.E."/>
            <person name="Alsop A."/>
            <person name="Thompson K."/>
            <person name="Kirby P."/>
            <person name="Papenfuss A.T."/>
            <person name="Wakefield M.J."/>
            <person name="Olender T."/>
            <person name="Lancet D."/>
            <person name="Huttley G.A."/>
            <person name="Smit A.F."/>
            <person name="Pask A."/>
            <person name="Temple-Smith P."/>
            <person name="Batzer M.A."/>
            <person name="Walker J.A."/>
            <person name="Konkel M.K."/>
            <person name="Harris R.S."/>
            <person name="Whittington C.M."/>
            <person name="Wong E.S."/>
            <person name="Gemmell N.J."/>
            <person name="Buschiazzo E."/>
            <person name="Vargas Jentzsch I.M."/>
            <person name="Merkel A."/>
            <person name="Schmitz J."/>
            <person name="Zemann A."/>
            <person name="Churakov G."/>
            <person name="Kriegs J.O."/>
            <person name="Brosius J."/>
            <person name="Murchison E.P."/>
            <person name="Sachidanandam R."/>
            <person name="Smith C."/>
            <person name="Hannon G.J."/>
            <person name="Tsend-Ayush E."/>
            <person name="McMillan D."/>
            <person name="Attenborough R."/>
            <person name="Rens W."/>
            <person name="Ferguson-Smith M."/>
            <person name="Lefevre C.M."/>
            <person name="Sharp J.A."/>
            <person name="Nicholas K.R."/>
            <person name="Ray D.A."/>
            <person name="Kube M."/>
            <person name="Reinhardt R."/>
            <person name="Pringle T.H."/>
            <person name="Taylor J."/>
            <person name="Jones R.C."/>
            <person name="Nixon B."/>
            <person name="Dacheux J.L."/>
            <person name="Niwa H."/>
            <person name="Sekita Y."/>
            <person name="Huang X."/>
            <person name="Stark A."/>
            <person name="Kheradpour P."/>
            <person name="Kellis M."/>
            <person name="Flicek P."/>
            <person name="Chen Y."/>
            <person name="Webber C."/>
            <person name="Hardison R."/>
            <person name="Nelson J."/>
            <person name="Hallsworth-Pepin K."/>
            <person name="Delehaunty K."/>
            <person name="Markovic C."/>
            <person name="Minx P."/>
            <person name="Feng Y."/>
            <person name="Kremitzki C."/>
            <person name="Mitreva M."/>
            <person name="Glasscock J."/>
            <person name="Wylie T."/>
            <person name="Wohldmann P."/>
            <person name="Thiru P."/>
            <person name="Nhan M.N."/>
            <person name="Pohl C.S."/>
            <person name="Smith S.M."/>
            <person name="Hou S."/>
            <person name="Nefedov M."/>
            <person name="de Jong P.J."/>
            <person name="Renfree M.B."/>
            <person name="Mardis E.R."/>
            <person name="Wilson R.K."/>
        </authorList>
    </citation>
    <scope>NUCLEOTIDE SEQUENCE [LARGE SCALE GENOMIC DNA]</scope>
    <source>
        <strain evidence="21 22">Glennie</strain>
    </source>
</reference>
<protein>
    <recommendedName>
        <fullName evidence="15">TNFAIP3-interacting protein 2</fullName>
    </recommendedName>
    <alternativeName>
        <fullName evidence="16">A20-binding inhibitor of NF-kappa-B activation 2</fullName>
    </alternativeName>
</protein>
<evidence type="ECO:0000256" key="11">
    <source>
        <dbReference type="ARBA" id="ARBA00023163"/>
    </source>
</evidence>
<evidence type="ECO:0000256" key="19">
    <source>
        <dbReference type="SAM" id="MobiDB-lite"/>
    </source>
</evidence>
<feature type="region of interest" description="Disordered" evidence="19">
    <location>
        <begin position="1"/>
        <end position="49"/>
    </location>
</feature>
<evidence type="ECO:0000256" key="9">
    <source>
        <dbReference type="ARBA" id="ARBA00023015"/>
    </source>
</evidence>
<feature type="compositionally biased region" description="Basic and acidic residues" evidence="19">
    <location>
        <begin position="39"/>
        <end position="49"/>
    </location>
</feature>
<name>A0A6I8NKV0_ORNAN</name>
<dbReference type="GO" id="GO:0070530">
    <property type="term" value="F:K63-linked polyubiquitin modification-dependent protein binding"/>
    <property type="evidence" value="ECO:0007669"/>
    <property type="project" value="InterPro"/>
</dbReference>
<sequence>MESGSGAGRAAPGDPQMSRDPDAGQRLHTLSQEVQKPNRQLEEKDREMQKIITRPQHEREREILLLQRSLAEKEKVQATSEVLCRSLTDETHQLRRTLAATAEMCQHLARCLEEKQSARGKSEDGIPLERPDKLQFSDSEMPLQEAVICKLQEENTLLKQKVIYVEDLNAKWQKYDASRDEYVKGLHSQLKAAREQAGQGAAASGQLMRKEIFRLNKLLEEKLNDCGQVERELEDLRKARDGDKERMQILEEQVLVYRDDFTSERADRERAQSKIQELQEQVAALQQQLSGRQEGREGSGHCRIHVSNKSHMYVGASVAEPLLGAGAEQGGSRRAQPRPEQSASQADAPGSARRDQGDLQCPYCMRLFDDEQGEEVMRHMMECCQ</sequence>
<dbReference type="GO" id="GO:0006357">
    <property type="term" value="P:regulation of transcription by RNA polymerase II"/>
    <property type="evidence" value="ECO:0000318"/>
    <property type="project" value="GO_Central"/>
</dbReference>
<evidence type="ECO:0000259" key="20">
    <source>
        <dbReference type="PROSITE" id="PS51801"/>
    </source>
</evidence>
<evidence type="ECO:0000256" key="17">
    <source>
        <dbReference type="PROSITE-ProRule" id="PRU01142"/>
    </source>
</evidence>
<dbReference type="GO" id="GO:0006915">
    <property type="term" value="P:apoptotic process"/>
    <property type="evidence" value="ECO:0007669"/>
    <property type="project" value="UniProtKB-KW"/>
</dbReference>
<dbReference type="CTD" id="79155"/>
<evidence type="ECO:0000256" key="14">
    <source>
        <dbReference type="ARBA" id="ARBA00063508"/>
    </source>
</evidence>
<dbReference type="FunCoup" id="A0A6I8NKV0">
    <property type="interactions" value="1385"/>
</dbReference>
<evidence type="ECO:0000313" key="21">
    <source>
        <dbReference type="Ensembl" id="ENSOANP00000041297.1"/>
    </source>
</evidence>
<evidence type="ECO:0000256" key="13">
    <source>
        <dbReference type="ARBA" id="ARBA00055998"/>
    </source>
</evidence>
<evidence type="ECO:0000256" key="2">
    <source>
        <dbReference type="ARBA" id="ARBA00022490"/>
    </source>
</evidence>
<keyword evidence="12" id="KW-0395">Inflammatory response</keyword>
<keyword evidence="11" id="KW-0804">Transcription</keyword>
<dbReference type="Ensembl" id="ENSOANT00000060166.1">
    <property type="protein sequence ID" value="ENSOANP00000041297.1"/>
    <property type="gene ID" value="ENSOANG00000029063.2"/>
</dbReference>
<dbReference type="KEGG" id="oaa:100082281"/>
<keyword evidence="6 17" id="KW-0863">Zinc-finger</keyword>
<evidence type="ECO:0000256" key="6">
    <source>
        <dbReference type="ARBA" id="ARBA00022771"/>
    </source>
</evidence>
<dbReference type="OrthoDB" id="6066489at2759"/>
<reference evidence="21" key="2">
    <citation type="submission" date="2025-08" db="UniProtKB">
        <authorList>
            <consortium name="Ensembl"/>
        </authorList>
    </citation>
    <scope>IDENTIFICATION</scope>
    <source>
        <strain evidence="21">Glennie</strain>
    </source>
</reference>
<dbReference type="GO" id="GO:0034138">
    <property type="term" value="P:toll-like receptor 3 signaling pathway"/>
    <property type="evidence" value="ECO:0000318"/>
    <property type="project" value="GO_Central"/>
</dbReference>
<dbReference type="Bgee" id="ENSOANG00000029063">
    <property type="expression patterns" value="Expressed in fibroblast and 8 other cell types or tissues"/>
</dbReference>
<keyword evidence="3" id="KW-0597">Phosphoprotein</keyword>
<comment type="subunit">
    <text evidence="14">Interacts with STK11/LKB1, TNFAIP3, IKBKG, NFKB1, MAP3K8, TEK, RIPK1, CHUK, IKBKB and SMARCD1. Interacts with polyubiquitin.</text>
</comment>
<dbReference type="Gene3D" id="1.20.5.990">
    <property type="entry name" value="Nemo cc2-lz domain - 1d5 darpin complex"/>
    <property type="match status" value="1"/>
</dbReference>
<keyword evidence="10 18" id="KW-0175">Coiled coil</keyword>
<keyword evidence="22" id="KW-1185">Reference proteome</keyword>
<accession>A0A6I8NKV0</accession>
<dbReference type="InterPro" id="IPR034735">
    <property type="entry name" value="NEMO_ZF"/>
</dbReference>
<evidence type="ECO:0000256" key="15">
    <source>
        <dbReference type="ARBA" id="ARBA00073020"/>
    </source>
</evidence>
<proteinExistence type="predicted"/>
<dbReference type="RefSeq" id="XP_028917851.1">
    <property type="nucleotide sequence ID" value="XM_029062018.2"/>
</dbReference>
<keyword evidence="8" id="KW-0832">Ubl conjugation</keyword>
<feature type="compositionally biased region" description="Polar residues" evidence="19">
    <location>
        <begin position="28"/>
        <end position="38"/>
    </location>
</feature>
<keyword evidence="2" id="KW-0963">Cytoplasm</keyword>
<dbReference type="FunFam" id="1.20.5.990:FF:000005">
    <property type="entry name" value="TNFAIP3 interacting protein 2"/>
    <property type="match status" value="1"/>
</dbReference>
<feature type="region of interest" description="Disordered" evidence="19">
    <location>
        <begin position="327"/>
        <end position="356"/>
    </location>
</feature>
<feature type="coiled-coil region" evidence="18">
    <location>
        <begin position="219"/>
        <end position="295"/>
    </location>
</feature>
<organism evidence="21 22">
    <name type="scientific">Ornithorhynchus anatinus</name>
    <name type="common">Duckbill platypus</name>
    <dbReference type="NCBI Taxonomy" id="9258"/>
    <lineage>
        <taxon>Eukaryota</taxon>
        <taxon>Metazoa</taxon>
        <taxon>Chordata</taxon>
        <taxon>Craniata</taxon>
        <taxon>Vertebrata</taxon>
        <taxon>Euteleostomi</taxon>
        <taxon>Mammalia</taxon>
        <taxon>Monotremata</taxon>
        <taxon>Ornithorhynchidae</taxon>
        <taxon>Ornithorhynchus</taxon>
    </lineage>
</organism>
<evidence type="ECO:0000256" key="16">
    <source>
        <dbReference type="ARBA" id="ARBA00079469"/>
    </source>
</evidence>
<evidence type="ECO:0000256" key="1">
    <source>
        <dbReference type="ARBA" id="ARBA00004496"/>
    </source>
</evidence>
<dbReference type="Proteomes" id="UP000002279">
    <property type="component" value="Chromosome 4"/>
</dbReference>
<dbReference type="AlphaFoldDB" id="A0A6I8NKV0"/>
<dbReference type="PANTHER" id="PTHR31882">
    <property type="entry name" value="TNFAIP3-INTERACTING PROTEIN COILED COIL FAMILY MEMBER"/>
    <property type="match status" value="1"/>
</dbReference>
<evidence type="ECO:0000256" key="10">
    <source>
        <dbReference type="ARBA" id="ARBA00023054"/>
    </source>
</evidence>
<dbReference type="GeneID" id="100082281"/>
<dbReference type="GeneTree" id="ENSGT00510000046908"/>
<dbReference type="GO" id="GO:0043123">
    <property type="term" value="P:positive regulation of canonical NF-kappaB signal transduction"/>
    <property type="evidence" value="ECO:0000318"/>
    <property type="project" value="GO_Central"/>
</dbReference>
<keyword evidence="4" id="KW-0053">Apoptosis</keyword>
<evidence type="ECO:0000256" key="4">
    <source>
        <dbReference type="ARBA" id="ARBA00022703"/>
    </source>
</evidence>
<evidence type="ECO:0000256" key="8">
    <source>
        <dbReference type="ARBA" id="ARBA00022843"/>
    </source>
</evidence>
<dbReference type="OMA" id="INDCAEA"/>
<evidence type="ECO:0000256" key="12">
    <source>
        <dbReference type="ARBA" id="ARBA00023198"/>
    </source>
</evidence>
<dbReference type="GO" id="GO:0034134">
    <property type="term" value="P:toll-like receptor 2 signaling pathway"/>
    <property type="evidence" value="ECO:0000318"/>
    <property type="project" value="GO_Central"/>
</dbReference>
<keyword evidence="9" id="KW-0805">Transcription regulation</keyword>
<keyword evidence="7" id="KW-0862">Zinc</keyword>
<dbReference type="GO" id="GO:0005737">
    <property type="term" value="C:cytoplasm"/>
    <property type="evidence" value="ECO:0007669"/>
    <property type="project" value="UniProtKB-SubCell"/>
</dbReference>
<dbReference type="PROSITE" id="PS51801">
    <property type="entry name" value="ZF_CCHC_NOA"/>
    <property type="match status" value="1"/>
</dbReference>
<comment type="function">
    <text evidence="13">Inhibits NF-kappa-B activation by blocking the interaction of RIPK1 with its downstream effector NEMO/IKBKG. Forms a ternary complex with NFKB1 and MAP3K8 but appears to function upstream of MAP3K8 in the TLR4 signaling pathway that regulates MAP3K8 activation. Involved in activation of the MEK/ERK signaling pathway during innate immune response; this function seems to be stimulus- and cell type specific. Required for stability of MAP3K8. Involved in regulation of apoptosis in endothelial cells; promotes TEK agonist-stimulated endothelial survival. May act as transcriptional coactivator when translocated to the nucleus. Enhances CHUK-mediated NF-kappa-B activation involving NF-kappa-B p50-p65 and p50-c-Rel complexes.</text>
</comment>
<evidence type="ECO:0000256" key="7">
    <source>
        <dbReference type="ARBA" id="ARBA00022833"/>
    </source>
</evidence>
<dbReference type="GO" id="GO:0008270">
    <property type="term" value="F:zinc ion binding"/>
    <property type="evidence" value="ECO:0007669"/>
    <property type="project" value="UniProtKB-KW"/>
</dbReference>
<dbReference type="InterPro" id="IPR022008">
    <property type="entry name" value="EABR"/>
</dbReference>
<feature type="domain" description="CCHC NOA-type" evidence="20">
    <location>
        <begin position="353"/>
        <end position="385"/>
    </location>
</feature>
<evidence type="ECO:0000313" key="22">
    <source>
        <dbReference type="Proteomes" id="UP000002279"/>
    </source>
</evidence>
<dbReference type="GO" id="GO:0071222">
    <property type="term" value="P:cellular response to lipopolysaccharide"/>
    <property type="evidence" value="ECO:0000318"/>
    <property type="project" value="GO_Central"/>
</dbReference>
<evidence type="ECO:0000256" key="18">
    <source>
        <dbReference type="SAM" id="Coils"/>
    </source>
</evidence>
<comment type="subcellular location">
    <subcellularLocation>
        <location evidence="1">Cytoplasm</location>
    </subcellularLocation>
</comment>
<gene>
    <name evidence="21" type="primary">TNIP2</name>
</gene>
<reference evidence="21" key="3">
    <citation type="submission" date="2025-09" db="UniProtKB">
        <authorList>
            <consortium name="Ensembl"/>
        </authorList>
    </citation>
    <scope>IDENTIFICATION</scope>
    <source>
        <strain evidence="21">Glennie</strain>
    </source>
</reference>
<dbReference type="InParanoid" id="A0A6I8NKV0"/>
<dbReference type="Pfam" id="PF12180">
    <property type="entry name" value="EABR"/>
    <property type="match status" value="1"/>
</dbReference>
<dbReference type="PANTHER" id="PTHR31882:SF6">
    <property type="entry name" value="TNFAIP3-INTERACTING PROTEIN 2"/>
    <property type="match status" value="1"/>
</dbReference>
<evidence type="ECO:0000256" key="3">
    <source>
        <dbReference type="ARBA" id="ARBA00022553"/>
    </source>
</evidence>
<keyword evidence="5" id="KW-0479">Metal-binding</keyword>
<evidence type="ECO:0000256" key="5">
    <source>
        <dbReference type="ARBA" id="ARBA00022723"/>
    </source>
</evidence>